<feature type="region of interest" description="Disordered" evidence="1">
    <location>
        <begin position="32"/>
        <end position="63"/>
    </location>
</feature>
<comment type="caution">
    <text evidence="2">The sequence shown here is derived from an EMBL/GenBank/DDBJ whole genome shotgun (WGS) entry which is preliminary data.</text>
</comment>
<protein>
    <submittedName>
        <fullName evidence="2">Uncharacterized protein</fullName>
    </submittedName>
</protein>
<reference evidence="2" key="1">
    <citation type="submission" date="2023-08" db="EMBL/GenBank/DDBJ databases">
        <title>Black Yeasts Isolated from many extreme environments.</title>
        <authorList>
            <person name="Coleine C."/>
            <person name="Stajich J.E."/>
            <person name="Selbmann L."/>
        </authorList>
    </citation>
    <scope>NUCLEOTIDE SEQUENCE</scope>
    <source>
        <strain evidence="2">CCFEE 5401</strain>
    </source>
</reference>
<dbReference type="EMBL" id="JAVRRL010000108">
    <property type="protein sequence ID" value="KAK5107747.1"/>
    <property type="molecule type" value="Genomic_DNA"/>
</dbReference>
<accession>A0AAN7TA06</accession>
<feature type="region of interest" description="Disordered" evidence="1">
    <location>
        <begin position="87"/>
        <end position="111"/>
    </location>
</feature>
<dbReference type="AlphaFoldDB" id="A0AAN7TA06"/>
<proteinExistence type="predicted"/>
<organism evidence="2 3">
    <name type="scientific">Meristemomyces frigidus</name>
    <dbReference type="NCBI Taxonomy" id="1508187"/>
    <lineage>
        <taxon>Eukaryota</taxon>
        <taxon>Fungi</taxon>
        <taxon>Dikarya</taxon>
        <taxon>Ascomycota</taxon>
        <taxon>Pezizomycotina</taxon>
        <taxon>Dothideomycetes</taxon>
        <taxon>Dothideomycetidae</taxon>
        <taxon>Mycosphaerellales</taxon>
        <taxon>Teratosphaeriaceae</taxon>
        <taxon>Meristemomyces</taxon>
    </lineage>
</organism>
<evidence type="ECO:0000256" key="1">
    <source>
        <dbReference type="SAM" id="MobiDB-lite"/>
    </source>
</evidence>
<evidence type="ECO:0000313" key="2">
    <source>
        <dbReference type="EMBL" id="KAK5107747.1"/>
    </source>
</evidence>
<dbReference type="Proteomes" id="UP001310890">
    <property type="component" value="Unassembled WGS sequence"/>
</dbReference>
<feature type="compositionally biased region" description="Polar residues" evidence="1">
    <location>
        <begin position="87"/>
        <end position="96"/>
    </location>
</feature>
<evidence type="ECO:0000313" key="3">
    <source>
        <dbReference type="Proteomes" id="UP001310890"/>
    </source>
</evidence>
<sequence length="316" mass="35577">MESSRARGLLLTPQQEARLELLSEEIRTRAREMELDPDNLPVPEGELPQSWFPSDPESEDSEILDVRPGPQTFTSWRTVAGDIWGTTSSTSTTKQDCPSPKPKQPTSRFPDGNLEALRIHMHSIFIDHFGYLLENNPYLLHAEAKRYISWRTHALFKLDFEAFDHRPVLLAVIKHGYTRLATLQARITTLLAPFLSQVRPETSIRELVPRHEATGKRLPLGELPVLDALWEGMASPRLLRRRILDLMVGLRRREVVVERMLGLVRGNVDRIMGNIDRRDGLVGGAGQGCVGRDAGEAEVVSHGFERDDSFAAALHA</sequence>
<name>A0AAN7TA06_9PEZI</name>
<gene>
    <name evidence="2" type="ORF">LTR62_000723</name>
</gene>